<feature type="region of interest" description="Disordered" evidence="1">
    <location>
        <begin position="445"/>
        <end position="472"/>
    </location>
</feature>
<reference evidence="2" key="1">
    <citation type="journal article" date="2014" name="Nat. Commun.">
        <title>The emerging biofuel crop Camelina sativa retains a highly undifferentiated hexaploid genome structure.</title>
        <authorList>
            <person name="Kagale S."/>
            <person name="Koh C."/>
            <person name="Nixon J."/>
            <person name="Bollina V."/>
            <person name="Clarke W.E."/>
            <person name="Tuteja R."/>
            <person name="Spillane C."/>
            <person name="Robinson S.J."/>
            <person name="Links M.G."/>
            <person name="Clarke C."/>
            <person name="Higgins E.E."/>
            <person name="Huebert T."/>
            <person name="Sharpe A.G."/>
            <person name="Parkin I.A."/>
        </authorList>
    </citation>
    <scope>NUCLEOTIDE SEQUENCE [LARGE SCALE GENOMIC DNA]</scope>
    <source>
        <strain evidence="2">cv. DH55</strain>
    </source>
</reference>
<gene>
    <name evidence="3" type="primary">LOC104738363</name>
</gene>
<feature type="region of interest" description="Disordered" evidence="1">
    <location>
        <begin position="213"/>
        <end position="246"/>
    </location>
</feature>
<sequence>MLHDVDFFLSYPWGRLSFIHTLSCFGPVHGKHDPFDEGKKRLAQQTSCCYGFPLAFQLQVLNSNPAICCQLKDPCDLRNFIQRSSDYVASPSLLRESDVNEAENDPNLSVGFTVFPEFVVNETDLAWDEEESDTKVDNILSMLYRGHKFTPSEWPVGDLNHVNMPPRDTEGRGDDVEPDDDSDFVDLTEDPHPMKKVKTRNHPIQLKPCTRSATNAKEAVKPASKRSEVVHRETKNPPASSGTSAELKRQYGMDQFVTHPDLAELKSWITSQLDVQRENIVYDMQHLLAQSRETMGTRVVGNESVKSTTPKRQPEDAPAVQPCHSGSPPKFHKFDKPDGCSPAQTVAPSTVDERWCFYGTAKDISDEIPHDTNQGDGFGCDNQKPFESSFDCSTDHTGVPTTSVPPRTSHSPVIDQVSAPIPDENQDLEDCSDFVDVVVPDSMDASPVLTPSTPATPVQPVNEPDNPGSSEYVPKYRDLSAIVAVGPTYFVHETTKPCLPLPPKRIPRRSYLLDDKDFVGDPWI</sequence>
<accession>A0ABM1QUY9</accession>
<feature type="compositionally biased region" description="Polar residues" evidence="1">
    <location>
        <begin position="393"/>
        <end position="411"/>
    </location>
</feature>
<feature type="region of interest" description="Disordered" evidence="1">
    <location>
        <begin position="157"/>
        <end position="180"/>
    </location>
</feature>
<evidence type="ECO:0000313" key="3">
    <source>
        <dbReference type="RefSeq" id="XP_019090577.1"/>
    </source>
</evidence>
<feature type="compositionally biased region" description="Basic and acidic residues" evidence="1">
    <location>
        <begin position="225"/>
        <end position="235"/>
    </location>
</feature>
<dbReference type="GeneID" id="104738363"/>
<name>A0ABM1QUY9_CAMSA</name>
<evidence type="ECO:0000313" key="2">
    <source>
        <dbReference type="Proteomes" id="UP000694864"/>
    </source>
</evidence>
<dbReference type="Proteomes" id="UP000694864">
    <property type="component" value="Chromosome 13"/>
</dbReference>
<evidence type="ECO:0000256" key="1">
    <source>
        <dbReference type="SAM" id="MobiDB-lite"/>
    </source>
</evidence>
<dbReference type="RefSeq" id="XP_019090577.1">
    <property type="nucleotide sequence ID" value="XM_019235032.1"/>
</dbReference>
<reference evidence="3" key="2">
    <citation type="submission" date="2025-08" db="UniProtKB">
        <authorList>
            <consortium name="RefSeq"/>
        </authorList>
    </citation>
    <scope>IDENTIFICATION</scope>
    <source>
        <tissue evidence="3">Leaf</tissue>
    </source>
</reference>
<keyword evidence="2" id="KW-1185">Reference proteome</keyword>
<proteinExistence type="predicted"/>
<organism evidence="2 3">
    <name type="scientific">Camelina sativa</name>
    <name type="common">False flax</name>
    <name type="synonym">Myagrum sativum</name>
    <dbReference type="NCBI Taxonomy" id="90675"/>
    <lineage>
        <taxon>Eukaryota</taxon>
        <taxon>Viridiplantae</taxon>
        <taxon>Streptophyta</taxon>
        <taxon>Embryophyta</taxon>
        <taxon>Tracheophyta</taxon>
        <taxon>Spermatophyta</taxon>
        <taxon>Magnoliopsida</taxon>
        <taxon>eudicotyledons</taxon>
        <taxon>Gunneridae</taxon>
        <taxon>Pentapetalae</taxon>
        <taxon>rosids</taxon>
        <taxon>malvids</taxon>
        <taxon>Brassicales</taxon>
        <taxon>Brassicaceae</taxon>
        <taxon>Camelineae</taxon>
        <taxon>Camelina</taxon>
    </lineage>
</organism>
<feature type="region of interest" description="Disordered" evidence="1">
    <location>
        <begin position="301"/>
        <end position="324"/>
    </location>
</feature>
<protein>
    <submittedName>
        <fullName evidence="3">Uncharacterized protein LOC104738363 isoform X2</fullName>
    </submittedName>
</protein>
<feature type="region of interest" description="Disordered" evidence="1">
    <location>
        <begin position="393"/>
        <end position="412"/>
    </location>
</feature>